<name>A0A1I0S9M5_9BACT</name>
<dbReference type="STRING" id="29529.SAMN04488122_4486"/>
<evidence type="ECO:0000313" key="2">
    <source>
        <dbReference type="Proteomes" id="UP000199310"/>
    </source>
</evidence>
<protein>
    <submittedName>
        <fullName evidence="1">GLPGLI family protein</fullName>
    </submittedName>
</protein>
<dbReference type="OrthoDB" id="1440774at2"/>
<dbReference type="EMBL" id="FOJG01000002">
    <property type="protein sequence ID" value="SEW51755.1"/>
    <property type="molecule type" value="Genomic_DNA"/>
</dbReference>
<evidence type="ECO:0000313" key="1">
    <source>
        <dbReference type="EMBL" id="SEW51755.1"/>
    </source>
</evidence>
<dbReference type="Pfam" id="PF09697">
    <property type="entry name" value="Porph_ging"/>
    <property type="match status" value="1"/>
</dbReference>
<dbReference type="NCBIfam" id="TIGR01200">
    <property type="entry name" value="GLPGLI"/>
    <property type="match status" value="1"/>
</dbReference>
<dbReference type="Proteomes" id="UP000199310">
    <property type="component" value="Unassembled WGS sequence"/>
</dbReference>
<gene>
    <name evidence="1" type="ORF">SAMN04488122_4486</name>
</gene>
<keyword evidence="2" id="KW-1185">Reference proteome</keyword>
<dbReference type="RefSeq" id="WP_143059252.1">
    <property type="nucleotide sequence ID" value="NZ_FOJG01000002.1"/>
</dbReference>
<accession>A0A1I0S9M5</accession>
<reference evidence="2" key="1">
    <citation type="submission" date="2016-10" db="EMBL/GenBank/DDBJ databases">
        <authorList>
            <person name="Varghese N."/>
            <person name="Submissions S."/>
        </authorList>
    </citation>
    <scope>NUCLEOTIDE SEQUENCE [LARGE SCALE GENOMIC DNA]</scope>
    <source>
        <strain evidence="2">DSM 3695</strain>
    </source>
</reference>
<sequence length="267" mass="29380">MKKIILTLSMITGVLAAGAQQQKGRVSYERTVQMQFQMFGLSADAGAPPPPPPAHKDKLEVLFGNGRSLRRNIVEEEAIPDGFAVQGRTAVGVMMMGDADNITYTDFSRNQVVNQREFGPKTYIVTDSLTKLNWKLTGETKTILGYVCQQALSQRIGKRIMTNVENGQLKNQEVPDTATITAWFTPAIPVPAGPDYQGQLPGLILAVDINNGATVYQAIEISPDVNLSTIKEPSKGKKITEAEFTKMRDKMMSEMQLNMSPVRATRM</sequence>
<organism evidence="1 2">
    <name type="scientific">Chitinophaga arvensicola</name>
    <dbReference type="NCBI Taxonomy" id="29529"/>
    <lineage>
        <taxon>Bacteria</taxon>
        <taxon>Pseudomonadati</taxon>
        <taxon>Bacteroidota</taxon>
        <taxon>Chitinophagia</taxon>
        <taxon>Chitinophagales</taxon>
        <taxon>Chitinophagaceae</taxon>
        <taxon>Chitinophaga</taxon>
    </lineage>
</organism>
<proteinExistence type="predicted"/>
<dbReference type="InterPro" id="IPR005901">
    <property type="entry name" value="GLPGLI"/>
</dbReference>
<dbReference type="AlphaFoldDB" id="A0A1I0S9M5"/>